<dbReference type="AlphaFoldDB" id="A0A645FQR8"/>
<proteinExistence type="predicted"/>
<sequence length="56" mass="6099">MLETLVPCIPTKPVKRGEYEFTAPHPIKDVQAGLSMFSKKVAKSSEAFALITPPPT</sequence>
<gene>
    <name evidence="1" type="ORF">SDC9_163394</name>
</gene>
<accession>A0A645FQR8</accession>
<reference evidence="1" key="1">
    <citation type="submission" date="2019-08" db="EMBL/GenBank/DDBJ databases">
        <authorList>
            <person name="Kucharzyk K."/>
            <person name="Murdoch R.W."/>
            <person name="Higgins S."/>
            <person name="Loffler F."/>
        </authorList>
    </citation>
    <scope>NUCLEOTIDE SEQUENCE</scope>
</reference>
<protein>
    <submittedName>
        <fullName evidence="1">Uncharacterized protein</fullName>
    </submittedName>
</protein>
<evidence type="ECO:0000313" key="1">
    <source>
        <dbReference type="EMBL" id="MPN16056.1"/>
    </source>
</evidence>
<organism evidence="1">
    <name type="scientific">bioreactor metagenome</name>
    <dbReference type="NCBI Taxonomy" id="1076179"/>
    <lineage>
        <taxon>unclassified sequences</taxon>
        <taxon>metagenomes</taxon>
        <taxon>ecological metagenomes</taxon>
    </lineage>
</organism>
<dbReference type="EMBL" id="VSSQ01062952">
    <property type="protein sequence ID" value="MPN16056.1"/>
    <property type="molecule type" value="Genomic_DNA"/>
</dbReference>
<name>A0A645FQR8_9ZZZZ</name>
<comment type="caution">
    <text evidence="1">The sequence shown here is derived from an EMBL/GenBank/DDBJ whole genome shotgun (WGS) entry which is preliminary data.</text>
</comment>